<feature type="coiled-coil region" evidence="1">
    <location>
        <begin position="358"/>
        <end position="420"/>
    </location>
</feature>
<dbReference type="InterPro" id="IPR039931">
    <property type="entry name" value="EEIG1/2-like"/>
</dbReference>
<evidence type="ECO:0000313" key="4">
    <source>
        <dbReference type="Proteomes" id="UP001219934"/>
    </source>
</evidence>
<feature type="coiled-coil region" evidence="1">
    <location>
        <begin position="449"/>
        <end position="518"/>
    </location>
</feature>
<keyword evidence="4" id="KW-1185">Reference proteome</keyword>
<gene>
    <name evidence="3" type="ORF">JOQ06_005758</name>
</gene>
<accession>A0AAD6FRY7</accession>
<feature type="compositionally biased region" description="Basic and acidic residues" evidence="2">
    <location>
        <begin position="1105"/>
        <end position="1123"/>
    </location>
</feature>
<organism evidence="3 4">
    <name type="scientific">Pogonophryne albipinna</name>
    <dbReference type="NCBI Taxonomy" id="1090488"/>
    <lineage>
        <taxon>Eukaryota</taxon>
        <taxon>Metazoa</taxon>
        <taxon>Chordata</taxon>
        <taxon>Craniata</taxon>
        <taxon>Vertebrata</taxon>
        <taxon>Euteleostomi</taxon>
        <taxon>Actinopterygii</taxon>
        <taxon>Neopterygii</taxon>
        <taxon>Teleostei</taxon>
        <taxon>Neoteleostei</taxon>
        <taxon>Acanthomorphata</taxon>
        <taxon>Eupercaria</taxon>
        <taxon>Perciformes</taxon>
        <taxon>Notothenioidei</taxon>
        <taxon>Pogonophryne</taxon>
    </lineage>
</organism>
<dbReference type="AlphaFoldDB" id="A0AAD6FRY7"/>
<name>A0AAD6FRY7_9TELE</name>
<dbReference type="Proteomes" id="UP001219934">
    <property type="component" value="Unassembled WGS sequence"/>
</dbReference>
<evidence type="ECO:0000313" key="3">
    <source>
        <dbReference type="EMBL" id="KAJ4943254.1"/>
    </source>
</evidence>
<proteinExistence type="predicted"/>
<protein>
    <submittedName>
        <fullName evidence="3">Uncharacterized protein</fullName>
    </submittedName>
</protein>
<dbReference type="PANTHER" id="PTHR21456:SF3">
    <property type="entry name" value="EEIG FAMILY MEMBER 2"/>
    <property type="match status" value="1"/>
</dbReference>
<sequence>MDRERSVFNMTYNDSPWHRKTCPSEDSSVEEEIEEEIEGVQETMEEVQETGVQEFANKVEEEVEEDQEFVYSVDEDFKDTLDLHDEEESEIKEMSDLDKTESEMEEILEFAAETESENKYILDFSDEKQSEINKIANFDESEMEEILEFVEEVEEDIKEQTSSNRENYSDTCFDEEALDEERKAKAALEEALMKEKTSTAQHKAALKHEQKEKDALAKALKYEQYENNSLCDRIQIINAALKQSQKELQRGKAKLNNRITIMTSELEEDKKVIEKLQIAQHESSSQHQREISELLVLNTASVTAIKDRLTERQEESLKKDNDIESLRSNVLNLQSDIVAKVSIVTSLQDRVNKCASDLKEEETKSSSLQRDYEAAVSQQKKEAEELTRLTQGNQHLAYENKRLQSELEAALNKQHIEEKKLQGDRGACSRLEEAIKKEGARFSRASTKIQSQEKELSEKTLALEGLQRDYEAAVSQQKKEAEELARLTQGNQHLAYENKRLQSELAALNKQHIEEKKLQGDRGACSRLEEAIKKEGARFSRASTKIQSQEKELSEKTLALEGLQRDYEAAVSQQKKEAEELARLTQGNQHLAYENKRLQSELAALNKQHIEEKKLQGDRGACSRLEEAIKKEGARFSRASKKIQSQEKELSEMTLALEKSLTAEKLLKSSLKSEKKRFEKVGGKQASAGHLSILTQLRDASAYDMQTLRMENADIRAKFLVLEREYDRERFELRSLSAGHEEMLSRKNDSISDNQFTITNLQCIVNEFKAEESKIKMRQADLEEALKQEKTRNSELHHTVDQISSGLEKERTRCEKHRVELQEALKKQITTLEENNKLTLSLQKAQEIFPRLQEKQRAETNYNFGNIIDSEFRLREQKYSLDESNKALYHLQQEYTNLGRRHCDINAEYRELLKSHTALQVRHERLSYAQGNPRPDFSPYLFQASKKIQSKKKNLALEESLTVEKLLRASKKIQSKKKNLALEESLTVEKLLRSSLKTESREGKCPVVSDELGGCGHSRTSSYASQQSKLSGYSTGHSRSSSMSEFSHRRNHSVGSASTGIGSIPEPSDDRESRPCPALPEHPVPPATTSNPAGTPVRGASSCERLNRHPVKQDSMESQLKRMDDTRVDADDVVEKILQSQDFTPSLLDSSAEEEGLRLFVGPGGSTALGSHHLPTRVGAGAYEQVVIKR</sequence>
<feature type="compositionally biased region" description="Low complexity" evidence="2">
    <location>
        <begin position="1031"/>
        <end position="1045"/>
    </location>
</feature>
<comment type="caution">
    <text evidence="3">The sequence shown here is derived from an EMBL/GenBank/DDBJ whole genome shotgun (WGS) entry which is preliminary data.</text>
</comment>
<feature type="coiled-coil region" evidence="1">
    <location>
        <begin position="546"/>
        <end position="615"/>
    </location>
</feature>
<feature type="compositionally biased region" description="Polar residues" evidence="2">
    <location>
        <begin position="1018"/>
        <end position="1030"/>
    </location>
</feature>
<feature type="compositionally biased region" description="Pro residues" evidence="2">
    <location>
        <begin position="1077"/>
        <end position="1086"/>
    </location>
</feature>
<dbReference type="PANTHER" id="PTHR21456">
    <property type="entry name" value="FAMILY WITH SEQUENCE SIMILARITY 102"/>
    <property type="match status" value="1"/>
</dbReference>
<dbReference type="EMBL" id="JAPTMU010000005">
    <property type="protein sequence ID" value="KAJ4943254.1"/>
    <property type="molecule type" value="Genomic_DNA"/>
</dbReference>
<evidence type="ECO:0000256" key="1">
    <source>
        <dbReference type="SAM" id="Coils"/>
    </source>
</evidence>
<evidence type="ECO:0000256" key="2">
    <source>
        <dbReference type="SAM" id="MobiDB-lite"/>
    </source>
</evidence>
<reference evidence="3" key="1">
    <citation type="submission" date="2022-11" db="EMBL/GenBank/DDBJ databases">
        <title>Chromosome-level genome of Pogonophryne albipinna.</title>
        <authorList>
            <person name="Jo E."/>
        </authorList>
    </citation>
    <scope>NUCLEOTIDE SEQUENCE</scope>
    <source>
        <strain evidence="3">SGF0006</strain>
        <tissue evidence="3">Muscle</tissue>
    </source>
</reference>
<keyword evidence="1" id="KW-0175">Coiled coil</keyword>
<feature type="region of interest" description="Disordered" evidence="2">
    <location>
        <begin position="999"/>
        <end position="1123"/>
    </location>
</feature>